<dbReference type="InterPro" id="IPR038078">
    <property type="entry name" value="PhoU-like_sf"/>
</dbReference>
<dbReference type="RefSeq" id="WP_133587030.1">
    <property type="nucleotide sequence ID" value="NZ_CP037953.1"/>
</dbReference>
<organism evidence="2 3">
    <name type="scientific">Permianibacter aggregans</name>
    <dbReference type="NCBI Taxonomy" id="1510150"/>
    <lineage>
        <taxon>Bacteria</taxon>
        <taxon>Pseudomonadati</taxon>
        <taxon>Pseudomonadota</taxon>
        <taxon>Gammaproteobacteria</taxon>
        <taxon>Pseudomonadales</taxon>
        <taxon>Pseudomonadaceae</taxon>
        <taxon>Permianibacter</taxon>
    </lineage>
</organism>
<evidence type="ECO:0000256" key="1">
    <source>
        <dbReference type="ARBA" id="ARBA00008591"/>
    </source>
</evidence>
<dbReference type="Proteomes" id="UP000295375">
    <property type="component" value="Unassembled WGS sequence"/>
</dbReference>
<comment type="caution">
    <text evidence="2">The sequence shown here is derived from an EMBL/GenBank/DDBJ whole genome shotgun (WGS) entry which is preliminary data.</text>
</comment>
<evidence type="ECO:0008006" key="4">
    <source>
        <dbReference type="Google" id="ProtNLM"/>
    </source>
</evidence>
<keyword evidence="3" id="KW-1185">Reference proteome</keyword>
<accession>A0A4R6UUY1</accession>
<dbReference type="Gene3D" id="1.20.58.220">
    <property type="entry name" value="Phosphate transport system protein phou homolog 2, domain 2"/>
    <property type="match status" value="1"/>
</dbReference>
<dbReference type="SUPFAM" id="SSF109755">
    <property type="entry name" value="PhoU-like"/>
    <property type="match status" value="1"/>
</dbReference>
<dbReference type="InterPro" id="IPR018445">
    <property type="entry name" value="Put_Phosphate_transp_reg"/>
</dbReference>
<dbReference type="EMBL" id="SNYM01000001">
    <property type="protein sequence ID" value="TDQ51178.1"/>
    <property type="molecule type" value="Genomic_DNA"/>
</dbReference>
<dbReference type="InterPro" id="IPR002727">
    <property type="entry name" value="DUF47"/>
</dbReference>
<sequence length="226" mass="25633">MPGSNPLFDIFGRSPVKPMQEHMAKINQCVAMLDPFFDAVFAQDWTQAAAVRNEIAKLEDDAGKLKRNIRVHLPNSLFLPMDRSDLLELLSMQDRVASRAKDIAGLILGRQMALPKEMEADYRIFLTRCIDATLQALTAINELDELVETGFRGRELKVVEKLVDELSRIEQDTDDLQVKVRAQLFAVEKKLNPIDAMFMYRIIDWTGDLADRSLSVGTRLELLAAR</sequence>
<dbReference type="Pfam" id="PF01865">
    <property type="entry name" value="PhoU_div"/>
    <property type="match status" value="1"/>
</dbReference>
<evidence type="ECO:0000313" key="3">
    <source>
        <dbReference type="Proteomes" id="UP000295375"/>
    </source>
</evidence>
<proteinExistence type="inferred from homology"/>
<dbReference type="NCBIfam" id="TIGR00153">
    <property type="entry name" value="TIGR00153 family protein"/>
    <property type="match status" value="1"/>
</dbReference>
<dbReference type="PANTHER" id="PTHR36536">
    <property type="entry name" value="UPF0111 PROTEIN HI_1603"/>
    <property type="match status" value="1"/>
</dbReference>
<reference evidence="2 3" key="1">
    <citation type="submission" date="2019-03" db="EMBL/GenBank/DDBJ databases">
        <title>Genomic Encyclopedia of Type Strains, Phase IV (KMG-IV): sequencing the most valuable type-strain genomes for metagenomic binning, comparative biology and taxonomic classification.</title>
        <authorList>
            <person name="Goeker M."/>
        </authorList>
    </citation>
    <scope>NUCLEOTIDE SEQUENCE [LARGE SCALE GENOMIC DNA]</scope>
    <source>
        <strain evidence="2 3">DSM 103792</strain>
    </source>
</reference>
<protein>
    <recommendedName>
        <fullName evidence="4">TIGR00153 family protein</fullName>
    </recommendedName>
</protein>
<name>A0A4R6UUY1_9GAMM</name>
<comment type="similarity">
    <text evidence="1">Belongs to the UPF0111 family.</text>
</comment>
<dbReference type="OrthoDB" id="9780540at2"/>
<evidence type="ECO:0000313" key="2">
    <source>
        <dbReference type="EMBL" id="TDQ51178.1"/>
    </source>
</evidence>
<dbReference type="PANTHER" id="PTHR36536:SF3">
    <property type="entry name" value="UPF0111 PROTEIN HI_1603"/>
    <property type="match status" value="1"/>
</dbReference>
<dbReference type="AlphaFoldDB" id="A0A4R6UUY1"/>
<gene>
    <name evidence="2" type="ORF">EV696_101148</name>
</gene>